<evidence type="ECO:0000256" key="2">
    <source>
        <dbReference type="ARBA" id="ARBA00022730"/>
    </source>
</evidence>
<dbReference type="InterPro" id="IPR000266">
    <property type="entry name" value="Ribosomal_uS17"/>
</dbReference>
<evidence type="ECO:0000256" key="7">
    <source>
        <dbReference type="RuleBase" id="RU003872"/>
    </source>
</evidence>
<gene>
    <name evidence="6" type="primary">rpsQ</name>
    <name evidence="8" type="ORF">COT89_02625</name>
</gene>
<evidence type="ECO:0000256" key="6">
    <source>
        <dbReference type="HAMAP-Rule" id="MF_01345"/>
    </source>
</evidence>
<dbReference type="EMBL" id="PFAH01000009">
    <property type="protein sequence ID" value="PIR97782.1"/>
    <property type="molecule type" value="Genomic_DNA"/>
</dbReference>
<organism evidence="8 9">
    <name type="scientific">Candidatus Colwellbacteria bacterium CG10_big_fil_rev_8_21_14_0_10_42_22</name>
    <dbReference type="NCBI Taxonomy" id="1974540"/>
    <lineage>
        <taxon>Bacteria</taxon>
        <taxon>Candidatus Colwelliibacteriota</taxon>
    </lineage>
</organism>
<dbReference type="NCBIfam" id="NF004123">
    <property type="entry name" value="PRK05610.1"/>
    <property type="match status" value="1"/>
</dbReference>
<proteinExistence type="inferred from homology"/>
<dbReference type="InterPro" id="IPR019984">
    <property type="entry name" value="Ribosomal_uS17_bact/chlr"/>
</dbReference>
<dbReference type="GO" id="GO:0003735">
    <property type="term" value="F:structural constituent of ribosome"/>
    <property type="evidence" value="ECO:0007669"/>
    <property type="project" value="UniProtKB-UniRule"/>
</dbReference>
<evidence type="ECO:0000256" key="3">
    <source>
        <dbReference type="ARBA" id="ARBA00022884"/>
    </source>
</evidence>
<evidence type="ECO:0000313" key="8">
    <source>
        <dbReference type="EMBL" id="PIR97782.1"/>
    </source>
</evidence>
<dbReference type="SUPFAM" id="SSF50249">
    <property type="entry name" value="Nucleic acid-binding proteins"/>
    <property type="match status" value="1"/>
</dbReference>
<comment type="caution">
    <text evidence="8">The sequence shown here is derived from an EMBL/GenBank/DDBJ whole genome shotgun (WGS) entry which is preliminary data.</text>
</comment>
<dbReference type="AlphaFoldDB" id="A0A2H0VF99"/>
<sequence>MEKQITKRRLKGVVTSDKMEKTVVVTVSTNKKHPKYHKYFKQSSKFKAHDEENRYKTGDEVVIEETRPLSRDKRWKVIGFIKDEKNSQ</sequence>
<keyword evidence="4 6" id="KW-0689">Ribosomal protein</keyword>
<keyword evidence="5 6" id="KW-0687">Ribonucleoprotein</keyword>
<dbReference type="PRINTS" id="PR00973">
    <property type="entry name" value="RIBOSOMALS17"/>
</dbReference>
<dbReference type="Proteomes" id="UP000231466">
    <property type="component" value="Unassembled WGS sequence"/>
</dbReference>
<name>A0A2H0VF99_9BACT</name>
<dbReference type="GO" id="GO:0006412">
    <property type="term" value="P:translation"/>
    <property type="evidence" value="ECO:0007669"/>
    <property type="project" value="UniProtKB-UniRule"/>
</dbReference>
<reference evidence="9" key="1">
    <citation type="submission" date="2017-09" db="EMBL/GenBank/DDBJ databases">
        <title>Depth-based differentiation of microbial function through sediment-hosted aquifers and enrichment of novel symbionts in the deep terrestrial subsurface.</title>
        <authorList>
            <person name="Probst A.J."/>
            <person name="Ladd B."/>
            <person name="Jarett J.K."/>
            <person name="Geller-Mcgrath D.E."/>
            <person name="Sieber C.M.K."/>
            <person name="Emerson J.B."/>
            <person name="Anantharaman K."/>
            <person name="Thomas B.C."/>
            <person name="Malmstrom R."/>
            <person name="Stieglmeier M."/>
            <person name="Klingl A."/>
            <person name="Woyke T."/>
            <person name="Ryan C.M."/>
            <person name="Banfield J.F."/>
        </authorList>
    </citation>
    <scope>NUCLEOTIDE SEQUENCE [LARGE SCALE GENOMIC DNA]</scope>
</reference>
<evidence type="ECO:0000256" key="5">
    <source>
        <dbReference type="ARBA" id="ARBA00023274"/>
    </source>
</evidence>
<dbReference type="Pfam" id="PF00366">
    <property type="entry name" value="Ribosomal_S17"/>
    <property type="match status" value="1"/>
</dbReference>
<dbReference type="PANTHER" id="PTHR10744">
    <property type="entry name" value="40S RIBOSOMAL PROTEIN S11 FAMILY MEMBER"/>
    <property type="match status" value="1"/>
</dbReference>
<dbReference type="Gene3D" id="2.40.50.140">
    <property type="entry name" value="Nucleic acid-binding proteins"/>
    <property type="match status" value="1"/>
</dbReference>
<accession>A0A2H0VF99</accession>
<keyword evidence="3 6" id="KW-0694">RNA-binding</keyword>
<dbReference type="CDD" id="cd00364">
    <property type="entry name" value="Ribosomal_uS17"/>
    <property type="match status" value="1"/>
</dbReference>
<dbReference type="InterPro" id="IPR012340">
    <property type="entry name" value="NA-bd_OB-fold"/>
</dbReference>
<dbReference type="PROSITE" id="PS00056">
    <property type="entry name" value="RIBOSOMAL_S17"/>
    <property type="match status" value="1"/>
</dbReference>
<dbReference type="GO" id="GO:0022627">
    <property type="term" value="C:cytosolic small ribosomal subunit"/>
    <property type="evidence" value="ECO:0007669"/>
    <property type="project" value="UniProtKB-UniRule"/>
</dbReference>
<comment type="similarity">
    <text evidence="1 6 7">Belongs to the universal ribosomal protein uS17 family.</text>
</comment>
<comment type="function">
    <text evidence="6">One of the primary rRNA binding proteins, it binds specifically to the 5'-end of 16S ribosomal RNA.</text>
</comment>
<dbReference type="InterPro" id="IPR019979">
    <property type="entry name" value="Ribosomal_uS17_CS"/>
</dbReference>
<dbReference type="GO" id="GO:0019843">
    <property type="term" value="F:rRNA binding"/>
    <property type="evidence" value="ECO:0007669"/>
    <property type="project" value="UniProtKB-UniRule"/>
</dbReference>
<comment type="subunit">
    <text evidence="6">Part of the 30S ribosomal subunit.</text>
</comment>
<dbReference type="PANTHER" id="PTHR10744:SF1">
    <property type="entry name" value="SMALL RIBOSOMAL SUBUNIT PROTEIN US17M"/>
    <property type="match status" value="1"/>
</dbReference>
<evidence type="ECO:0000256" key="4">
    <source>
        <dbReference type="ARBA" id="ARBA00022980"/>
    </source>
</evidence>
<keyword evidence="2 6" id="KW-0699">rRNA-binding</keyword>
<protein>
    <recommendedName>
        <fullName evidence="6">Small ribosomal subunit protein uS17</fullName>
    </recommendedName>
</protein>
<dbReference type="NCBIfam" id="TIGR03635">
    <property type="entry name" value="uS17_bact"/>
    <property type="match status" value="1"/>
</dbReference>
<evidence type="ECO:0000313" key="9">
    <source>
        <dbReference type="Proteomes" id="UP000231466"/>
    </source>
</evidence>
<evidence type="ECO:0000256" key="1">
    <source>
        <dbReference type="ARBA" id="ARBA00010254"/>
    </source>
</evidence>
<dbReference type="HAMAP" id="MF_01345_B">
    <property type="entry name" value="Ribosomal_uS17_B"/>
    <property type="match status" value="1"/>
</dbReference>